<evidence type="ECO:0000313" key="1">
    <source>
        <dbReference type="EMBL" id="CAB4140709.1"/>
    </source>
</evidence>
<dbReference type="EMBL" id="LR796380">
    <property type="protein sequence ID" value="CAB4140709.1"/>
    <property type="molecule type" value="Genomic_DNA"/>
</dbReference>
<gene>
    <name evidence="1" type="ORF">UFOVP395_56</name>
</gene>
<organism evidence="1">
    <name type="scientific">uncultured Caudovirales phage</name>
    <dbReference type="NCBI Taxonomy" id="2100421"/>
    <lineage>
        <taxon>Viruses</taxon>
        <taxon>Duplodnaviria</taxon>
        <taxon>Heunggongvirae</taxon>
        <taxon>Uroviricota</taxon>
        <taxon>Caudoviricetes</taxon>
        <taxon>Peduoviridae</taxon>
        <taxon>Maltschvirus</taxon>
        <taxon>Maltschvirus maltsch</taxon>
    </lineage>
</organism>
<reference evidence="1" key="1">
    <citation type="submission" date="2020-04" db="EMBL/GenBank/DDBJ databases">
        <authorList>
            <person name="Chiriac C."/>
            <person name="Salcher M."/>
            <person name="Ghai R."/>
            <person name="Kavagutti S V."/>
        </authorList>
    </citation>
    <scope>NUCLEOTIDE SEQUENCE</scope>
</reference>
<protein>
    <submittedName>
        <fullName evidence="1">Uncharacterized protein</fullName>
    </submittedName>
</protein>
<dbReference type="Gene3D" id="2.60.120.620">
    <property type="entry name" value="q2cbj1_9rhob like domain"/>
    <property type="match status" value="1"/>
</dbReference>
<sequence>MIMYQLWATKILTDQLQQLTNEENEELALLAEKYSEEKMVNYDTGFKHAIPNNLLLLYKSPTLLKYYRLLEQYFWKYCKDVVGIGPTDITTPRMHMFGNVERRGQWSVPHAHMGNQIVITYYPKIVVSPDEPHPHAGQMVFHNPRNPPSGFWARKEKLYTPLGVKTGTIVCFPGHSEHSTFPFFCEESAKYALVCNIRFSGILEGEDGFGQYRSFQDLKKAQQE</sequence>
<proteinExistence type="predicted"/>
<name>A0A6J5MAI5_9CAUD</name>
<accession>A0A6J5MAI5</accession>